<keyword evidence="2" id="KW-1185">Reference proteome</keyword>
<dbReference type="OrthoDB" id="6455762at2759"/>
<dbReference type="AlphaFoldDB" id="A0A8X6Y9X5"/>
<name>A0A8X6Y9X5_9ARAC</name>
<protein>
    <submittedName>
        <fullName evidence="1">Uncharacterized protein</fullName>
    </submittedName>
</protein>
<reference evidence="1" key="1">
    <citation type="submission" date="2020-08" db="EMBL/GenBank/DDBJ databases">
        <title>Multicomponent nature underlies the extraordinary mechanical properties of spider dragline silk.</title>
        <authorList>
            <person name="Kono N."/>
            <person name="Nakamura H."/>
            <person name="Mori M."/>
            <person name="Yoshida Y."/>
            <person name="Ohtoshi R."/>
            <person name="Malay A.D."/>
            <person name="Moran D.A.P."/>
            <person name="Tomita M."/>
            <person name="Numata K."/>
            <person name="Arakawa K."/>
        </authorList>
    </citation>
    <scope>NUCLEOTIDE SEQUENCE</scope>
</reference>
<evidence type="ECO:0000313" key="1">
    <source>
        <dbReference type="EMBL" id="GFY68861.1"/>
    </source>
</evidence>
<accession>A0A8X6Y9X5</accession>
<gene>
    <name evidence="1" type="ORF">TNIN_467361</name>
</gene>
<proteinExistence type="predicted"/>
<organism evidence="1 2">
    <name type="scientific">Trichonephila inaurata madagascariensis</name>
    <dbReference type="NCBI Taxonomy" id="2747483"/>
    <lineage>
        <taxon>Eukaryota</taxon>
        <taxon>Metazoa</taxon>
        <taxon>Ecdysozoa</taxon>
        <taxon>Arthropoda</taxon>
        <taxon>Chelicerata</taxon>
        <taxon>Arachnida</taxon>
        <taxon>Araneae</taxon>
        <taxon>Araneomorphae</taxon>
        <taxon>Entelegynae</taxon>
        <taxon>Araneoidea</taxon>
        <taxon>Nephilidae</taxon>
        <taxon>Trichonephila</taxon>
        <taxon>Trichonephila inaurata</taxon>
    </lineage>
</organism>
<comment type="caution">
    <text evidence="1">The sequence shown here is derived from an EMBL/GenBank/DDBJ whole genome shotgun (WGS) entry which is preliminary data.</text>
</comment>
<evidence type="ECO:0000313" key="2">
    <source>
        <dbReference type="Proteomes" id="UP000886998"/>
    </source>
</evidence>
<dbReference type="EMBL" id="BMAV01017314">
    <property type="protein sequence ID" value="GFY68861.1"/>
    <property type="molecule type" value="Genomic_DNA"/>
</dbReference>
<sequence length="142" mass="16926">MKYGRNSKGKNISFLYSTYFARGYYCLDKTLQLEVHNFMDDHDGIFTEEQEWSLKFCFNADGTVDRVKTADLLIHSKWLDVQTRFVLACQYWSSLNVQRFLYELHESVKKKILNKYSTANENLNEYEENAVLWTRLYKAGYL</sequence>
<dbReference type="Proteomes" id="UP000886998">
    <property type="component" value="Unassembled WGS sequence"/>
</dbReference>